<keyword evidence="4" id="KW-1185">Reference proteome</keyword>
<evidence type="ECO:0000256" key="1">
    <source>
        <dbReference type="SAM" id="MobiDB-lite"/>
    </source>
</evidence>
<accession>A0A9W8Y3A8</accession>
<protein>
    <submittedName>
        <fullName evidence="3">Uncharacterized protein</fullName>
    </submittedName>
</protein>
<dbReference type="AlphaFoldDB" id="A0A9W8Y3A8"/>
<dbReference type="EMBL" id="JAPEUY010000015">
    <property type="protein sequence ID" value="KAJ4365687.1"/>
    <property type="molecule type" value="Genomic_DNA"/>
</dbReference>
<proteinExistence type="predicted"/>
<name>A0A9W8Y3A8_9PLEO</name>
<sequence>MDLKTLPLLLLWTLIASLPLLSALALPSTALDLIDSPPPTHQHTQPLSKRCDNKLANPSFESGESPWLAMVTSSWTTRAVYTSAQGGHQGSNFYYGHSNSTIDSTLTISQSAINIEAGASVECAAWIASSRPGNVGSTRVEVFLDGESCGMQYLGTTGWTRVGGRLGDEAGMRVGGLGG</sequence>
<reference evidence="3" key="1">
    <citation type="submission" date="2022-10" db="EMBL/GenBank/DDBJ databases">
        <title>Tapping the CABI collections for fungal endophytes: first genome assemblies for Collariella, Neodidymelliopsis, Ascochyta clinopodiicola, Didymella pomorum, Didymosphaeria variabile, Neocosmospora piperis and Neocucurbitaria cava.</title>
        <authorList>
            <person name="Hill R."/>
        </authorList>
    </citation>
    <scope>NUCLEOTIDE SEQUENCE</scope>
    <source>
        <strain evidence="3">IMI 356814</strain>
    </source>
</reference>
<feature type="chain" id="PRO_5040921084" evidence="2">
    <location>
        <begin position="26"/>
        <end position="179"/>
    </location>
</feature>
<evidence type="ECO:0000313" key="4">
    <source>
        <dbReference type="Proteomes" id="UP001140560"/>
    </source>
</evidence>
<keyword evidence="2" id="KW-0732">Signal</keyword>
<organism evidence="3 4">
    <name type="scientific">Neocucurbitaria cava</name>
    <dbReference type="NCBI Taxonomy" id="798079"/>
    <lineage>
        <taxon>Eukaryota</taxon>
        <taxon>Fungi</taxon>
        <taxon>Dikarya</taxon>
        <taxon>Ascomycota</taxon>
        <taxon>Pezizomycotina</taxon>
        <taxon>Dothideomycetes</taxon>
        <taxon>Pleosporomycetidae</taxon>
        <taxon>Pleosporales</taxon>
        <taxon>Pleosporineae</taxon>
        <taxon>Cucurbitariaceae</taxon>
        <taxon>Neocucurbitaria</taxon>
    </lineage>
</organism>
<dbReference type="Gene3D" id="2.60.120.260">
    <property type="entry name" value="Galactose-binding domain-like"/>
    <property type="match status" value="1"/>
</dbReference>
<evidence type="ECO:0000256" key="2">
    <source>
        <dbReference type="SAM" id="SignalP"/>
    </source>
</evidence>
<evidence type="ECO:0000313" key="3">
    <source>
        <dbReference type="EMBL" id="KAJ4365687.1"/>
    </source>
</evidence>
<gene>
    <name evidence="3" type="ORF">N0V83_008307</name>
</gene>
<dbReference type="OrthoDB" id="3769880at2759"/>
<dbReference type="Proteomes" id="UP001140560">
    <property type="component" value="Unassembled WGS sequence"/>
</dbReference>
<comment type="caution">
    <text evidence="3">The sequence shown here is derived from an EMBL/GenBank/DDBJ whole genome shotgun (WGS) entry which is preliminary data.</text>
</comment>
<feature type="region of interest" description="Disordered" evidence="1">
    <location>
        <begin position="37"/>
        <end position="58"/>
    </location>
</feature>
<feature type="signal peptide" evidence="2">
    <location>
        <begin position="1"/>
        <end position="25"/>
    </location>
</feature>